<name>A0A0G4HQ16_9ALVE</name>
<accession>A0A0G4HQ16</accession>
<dbReference type="InterPro" id="IPR036770">
    <property type="entry name" value="Ankyrin_rpt-contain_sf"/>
</dbReference>
<dbReference type="InterPro" id="IPR002110">
    <property type="entry name" value="Ankyrin_rpt"/>
</dbReference>
<dbReference type="Gene3D" id="1.25.40.20">
    <property type="entry name" value="Ankyrin repeat-containing domain"/>
    <property type="match status" value="1"/>
</dbReference>
<feature type="region of interest" description="Disordered" evidence="1">
    <location>
        <begin position="358"/>
        <end position="378"/>
    </location>
</feature>
<dbReference type="EMBL" id="CDMZ01003417">
    <property type="protein sequence ID" value="CEM46284.1"/>
    <property type="molecule type" value="Genomic_DNA"/>
</dbReference>
<proteinExistence type="predicted"/>
<dbReference type="VEuPathDB" id="CryptoDB:Cvel_1229"/>
<dbReference type="AlphaFoldDB" id="A0A0G4HQ16"/>
<sequence>METALWLRERFPNLSLPSETVIESDPRAYLKGTMTLFEVSVTKRFQKDEGDEVRSERGRQRQVDDLRQLFALCIQLDTCSFIPTLLGYYKNLGLSSTDLDEDEGTPLHAACKKGAVGALRCLLKESGWDPNLLCQSFGGSTPFMAAAQYYEPRGSIQIEDVLQEMVEALTNAGADPYRKDQKGLTVLSYAFDIERGSTVISNMFEKRQRMFVNLFKCQKTDRGLQKPEAAATVVAMTLESGVTETISKILTDPGTQRAVEQLVEWEGEPMVFQHSDPSGLNWGRGDMGQIIQAEKDWSGAPTLLFPLYPSDKLGERASGGDSGDRELPDSFSKNETFPDLQVSLPSCLLQFLQSIRQRRKEDDPTEPPMSNTVDPSFTPLKSYLKQYKAFLPMQSEGGAGKGKEEQQDKNTREEEKEKETAEVVDPLPLCLLTLHDKARAMLYTSQEEFRDDLTTLWQNAHRWVARQIE</sequence>
<protein>
    <submittedName>
        <fullName evidence="2">Uncharacterized protein</fullName>
    </submittedName>
</protein>
<feature type="region of interest" description="Disordered" evidence="1">
    <location>
        <begin position="314"/>
        <end position="336"/>
    </location>
</feature>
<dbReference type="Pfam" id="PF12796">
    <property type="entry name" value="Ank_2"/>
    <property type="match status" value="1"/>
</dbReference>
<feature type="compositionally biased region" description="Basic and acidic residues" evidence="1">
    <location>
        <begin position="401"/>
        <end position="421"/>
    </location>
</feature>
<feature type="region of interest" description="Disordered" evidence="1">
    <location>
        <begin position="394"/>
        <end position="422"/>
    </location>
</feature>
<dbReference type="SMART" id="SM00248">
    <property type="entry name" value="ANK"/>
    <property type="match status" value="2"/>
</dbReference>
<evidence type="ECO:0000313" key="2">
    <source>
        <dbReference type="EMBL" id="CEM46284.1"/>
    </source>
</evidence>
<dbReference type="SUPFAM" id="SSF48403">
    <property type="entry name" value="Ankyrin repeat"/>
    <property type="match status" value="1"/>
</dbReference>
<dbReference type="PhylomeDB" id="A0A0G4HQ16"/>
<evidence type="ECO:0000256" key="1">
    <source>
        <dbReference type="SAM" id="MobiDB-lite"/>
    </source>
</evidence>
<reference evidence="2" key="1">
    <citation type="submission" date="2014-11" db="EMBL/GenBank/DDBJ databases">
        <authorList>
            <person name="Otto D Thomas"/>
            <person name="Naeem Raeece"/>
        </authorList>
    </citation>
    <scope>NUCLEOTIDE SEQUENCE</scope>
</reference>
<gene>
    <name evidence="2" type="ORF">Cvel_1229</name>
</gene>
<organism evidence="2">
    <name type="scientific">Chromera velia CCMP2878</name>
    <dbReference type="NCBI Taxonomy" id="1169474"/>
    <lineage>
        <taxon>Eukaryota</taxon>
        <taxon>Sar</taxon>
        <taxon>Alveolata</taxon>
        <taxon>Colpodellida</taxon>
        <taxon>Chromeraceae</taxon>
        <taxon>Chromera</taxon>
    </lineage>
</organism>